<evidence type="ECO:0000256" key="6">
    <source>
        <dbReference type="ARBA" id="ARBA00022490"/>
    </source>
</evidence>
<dbReference type="Gene3D" id="1.10.8.60">
    <property type="match status" value="1"/>
</dbReference>
<keyword evidence="12" id="KW-0378">Hydrolase</keyword>
<dbReference type="SMART" id="SM01072">
    <property type="entry name" value="CDC48_2"/>
    <property type="match status" value="1"/>
</dbReference>
<feature type="domain" description="AAA+ ATPase" evidence="13">
    <location>
        <begin position="532"/>
        <end position="682"/>
    </location>
</feature>
<evidence type="ECO:0000256" key="11">
    <source>
        <dbReference type="ARBA" id="ARBA00048883"/>
    </source>
</evidence>
<dbReference type="InterPro" id="IPR003593">
    <property type="entry name" value="AAA+_ATPase"/>
</dbReference>
<dbReference type="PANTHER" id="PTHR23078">
    <property type="entry name" value="VESICULAR-FUSION PROTEIN NSF"/>
    <property type="match status" value="1"/>
</dbReference>
<feature type="domain" description="CDC48" evidence="14">
    <location>
        <begin position="108"/>
        <end position="180"/>
    </location>
</feature>
<dbReference type="InterPro" id="IPR009010">
    <property type="entry name" value="Asp_de-COase-like_dom_sf"/>
</dbReference>
<sequence length="729" mass="80275">MTMQAARCPTDELSLTNCAVVSEKDLQSGQHVTVKTTPNHKFVFTVKSHTTVVPGTIAFSLPQRKWAGLSIGQEVEVANYNFDKCKQCIGSMTVEIDFLQKKSTDSSAYDSDKMAAEFIQQFNNQGFSVTQQLVFSFCDKLFGLVIKDIEAMDSSILKGEMPTGKKQKIDVGLMVGNSQVVFEKAETSSLTLVGKAKTKEARQTIINPEWNFEKMGIGGLDREFSDIFRRAFASRVFPPDIVEQMGCKHVKGIMLFGPPGCGKTLMARQIGKMLNAREPKIVNGPEILNKYVGESEANIRKLFADAEDEQKRLGANSGLHIIIFDELDAICKQRGTGASSTGVHDTVVNQLLSKIDGVEQLNNILVIGMTNRPDLIDDALMRPGRFEVKMEIGLPDEKGRVQILTIHTNKMRGFGLLSGDVDIPELAAETKNYSGAELEGLVRAAQSTAMNRHIKATSTVEVDMERAEKLQVSRSDFMGSLNNDIKPAFGTNQEDYASYIMNGIIKWGDPVTSVLDDGELLVQQTKNSDRTPLVSVLLEGPPHSGKTALAAQIAEDSEFPFIKICSPDKMIGHSEISKCQAIKKVFDDAYKSQLSCVVVDDIERLLDYVPIGPRFSNLVLQALLVLLKKPPPKVRVQPPHIEPNPNPNTHSTVVSVIVLSTYEMVFTLRALSTTIVLHLYQEWIWIGVPGNTESMARLAEMENSGNSQRSLCLNGPPSQSARSFWAALA</sequence>
<dbReference type="SUPFAM" id="SSF50692">
    <property type="entry name" value="ADC-like"/>
    <property type="match status" value="1"/>
</dbReference>
<dbReference type="Gene3D" id="2.40.40.20">
    <property type="match status" value="1"/>
</dbReference>
<evidence type="ECO:0000259" key="14">
    <source>
        <dbReference type="SMART" id="SM01072"/>
    </source>
</evidence>
<comment type="subcellular location">
    <subcellularLocation>
        <location evidence="1 12">Cytoplasm</location>
    </subcellularLocation>
</comment>
<dbReference type="Pfam" id="PF02359">
    <property type="entry name" value="CDC48_N"/>
    <property type="match status" value="1"/>
</dbReference>
<dbReference type="EC" id="3.6.4.6" evidence="3 12"/>
<keyword evidence="6 12" id="KW-0963">Cytoplasm</keyword>
<keyword evidence="12" id="KW-0479">Metal-binding</keyword>
<evidence type="ECO:0000313" key="16">
    <source>
        <dbReference type="Ensembl" id="ENSGMOP00000044073.1"/>
    </source>
</evidence>
<comment type="similarity">
    <text evidence="2 12">Belongs to the AAA ATPase family.</text>
</comment>
<keyword evidence="5 12" id="KW-0813">Transport</keyword>
<keyword evidence="7 12" id="KW-0547">Nucleotide-binding</keyword>
<dbReference type="GeneTree" id="ENSGT00530000064085"/>
<gene>
    <name evidence="16" type="primary">nsfa</name>
</gene>
<evidence type="ECO:0000256" key="5">
    <source>
        <dbReference type="ARBA" id="ARBA00022448"/>
    </source>
</evidence>
<dbReference type="InterPro" id="IPR027417">
    <property type="entry name" value="P-loop_NTPase"/>
</dbReference>
<comment type="subunit">
    <text evidence="10">Homohexamer. Interacts with GABARAP and GABARAPL2. Interacts with GRIA2. Interacts with PLK2, leading to disrupt the interaction with GRIA2. Interacts with MUSK; may regulate MUSK endocytosis and activity. Interacts with CDK16.</text>
</comment>
<evidence type="ECO:0000256" key="3">
    <source>
        <dbReference type="ARBA" id="ARBA00012674"/>
    </source>
</evidence>
<dbReference type="InterPro" id="IPR003338">
    <property type="entry name" value="CDC4_N-term_subdom"/>
</dbReference>
<organism evidence="16 17">
    <name type="scientific">Gadus morhua</name>
    <name type="common">Atlantic cod</name>
    <dbReference type="NCBI Taxonomy" id="8049"/>
    <lineage>
        <taxon>Eukaryota</taxon>
        <taxon>Metazoa</taxon>
        <taxon>Chordata</taxon>
        <taxon>Craniata</taxon>
        <taxon>Vertebrata</taxon>
        <taxon>Euteleostomi</taxon>
        <taxon>Actinopterygii</taxon>
        <taxon>Neopterygii</taxon>
        <taxon>Teleostei</taxon>
        <taxon>Neoteleostei</taxon>
        <taxon>Acanthomorphata</taxon>
        <taxon>Zeiogadaria</taxon>
        <taxon>Gadariae</taxon>
        <taxon>Gadiformes</taxon>
        <taxon>Gadoidei</taxon>
        <taxon>Gadidae</taxon>
        <taxon>Gadus</taxon>
    </lineage>
</organism>
<dbReference type="GO" id="GO:0005524">
    <property type="term" value="F:ATP binding"/>
    <property type="evidence" value="ECO:0007669"/>
    <property type="project" value="UniProtKB-UniRule"/>
</dbReference>
<keyword evidence="9 12" id="KW-0653">Protein transport</keyword>
<evidence type="ECO:0000256" key="12">
    <source>
        <dbReference type="RuleBase" id="RU367045"/>
    </source>
</evidence>
<dbReference type="Gene3D" id="3.40.50.300">
    <property type="entry name" value="P-loop containing nucleotide triphosphate hydrolases"/>
    <property type="match status" value="2"/>
</dbReference>
<name>A0A8C5FKS1_GADMO</name>
<keyword evidence="12" id="KW-0460">Magnesium</keyword>
<evidence type="ECO:0000256" key="9">
    <source>
        <dbReference type="ARBA" id="ARBA00022927"/>
    </source>
</evidence>
<dbReference type="GO" id="GO:0035494">
    <property type="term" value="P:SNARE complex disassembly"/>
    <property type="evidence" value="ECO:0007669"/>
    <property type="project" value="InterPro"/>
</dbReference>
<evidence type="ECO:0000256" key="1">
    <source>
        <dbReference type="ARBA" id="ARBA00004496"/>
    </source>
</evidence>
<feature type="domain" description="AAA+ ATPase" evidence="13">
    <location>
        <begin position="249"/>
        <end position="396"/>
    </location>
</feature>
<dbReference type="GO" id="GO:0043001">
    <property type="term" value="P:Golgi to plasma membrane protein transport"/>
    <property type="evidence" value="ECO:0007669"/>
    <property type="project" value="TreeGrafter"/>
</dbReference>
<dbReference type="GO" id="GO:0006891">
    <property type="term" value="P:intra-Golgi vesicle-mediated transport"/>
    <property type="evidence" value="ECO:0007669"/>
    <property type="project" value="TreeGrafter"/>
</dbReference>
<dbReference type="InterPro" id="IPR041569">
    <property type="entry name" value="AAA_lid_3"/>
</dbReference>
<evidence type="ECO:0000256" key="8">
    <source>
        <dbReference type="ARBA" id="ARBA00022840"/>
    </source>
</evidence>
<evidence type="ECO:0000259" key="13">
    <source>
        <dbReference type="SMART" id="SM00382"/>
    </source>
</evidence>
<keyword evidence="8 12" id="KW-0067">ATP-binding</keyword>
<dbReference type="PROSITE" id="PS00674">
    <property type="entry name" value="AAA"/>
    <property type="match status" value="1"/>
</dbReference>
<dbReference type="Gene3D" id="3.10.330.10">
    <property type="match status" value="1"/>
</dbReference>
<dbReference type="Pfam" id="PF02933">
    <property type="entry name" value="CDC48_2"/>
    <property type="match status" value="1"/>
</dbReference>
<dbReference type="Proteomes" id="UP000694546">
    <property type="component" value="Chromosome 2"/>
</dbReference>
<dbReference type="GO" id="GO:0016887">
    <property type="term" value="F:ATP hydrolysis activity"/>
    <property type="evidence" value="ECO:0007669"/>
    <property type="project" value="InterPro"/>
</dbReference>
<dbReference type="Ensembl" id="ENSGMOT00000039098.1">
    <property type="protein sequence ID" value="ENSGMOP00000044073.1"/>
    <property type="gene ID" value="ENSGMOG00000019217.2"/>
</dbReference>
<dbReference type="InterPro" id="IPR029067">
    <property type="entry name" value="CDC48_domain_2-like_sf"/>
</dbReference>
<keyword evidence="17" id="KW-1185">Reference proteome</keyword>
<dbReference type="PANTHER" id="PTHR23078:SF3">
    <property type="entry name" value="VESICLE-FUSING ATPASE"/>
    <property type="match status" value="1"/>
</dbReference>
<dbReference type="Pfam" id="PF17862">
    <property type="entry name" value="AAA_lid_3"/>
    <property type="match status" value="1"/>
</dbReference>
<dbReference type="SUPFAM" id="SSF52540">
    <property type="entry name" value="P-loop containing nucleoside triphosphate hydrolases"/>
    <property type="match status" value="2"/>
</dbReference>
<comment type="cofactor">
    <cofactor evidence="12">
        <name>Mg(2+)</name>
        <dbReference type="ChEBI" id="CHEBI:18420"/>
    </cofactor>
    <text evidence="12">Binds 1 Mg(2+) ion per subunit.</text>
</comment>
<dbReference type="SUPFAM" id="SSF54585">
    <property type="entry name" value="Cdc48 domain 2-like"/>
    <property type="match status" value="1"/>
</dbReference>
<reference evidence="16" key="2">
    <citation type="submission" date="2025-09" db="UniProtKB">
        <authorList>
            <consortium name="Ensembl"/>
        </authorList>
    </citation>
    <scope>IDENTIFICATION</scope>
</reference>
<evidence type="ECO:0000256" key="2">
    <source>
        <dbReference type="ARBA" id="ARBA00006914"/>
    </source>
</evidence>
<keyword evidence="12" id="KW-0931">ER-Golgi transport</keyword>
<evidence type="ECO:0000259" key="15">
    <source>
        <dbReference type="SMART" id="SM01073"/>
    </source>
</evidence>
<dbReference type="AlphaFoldDB" id="A0A8C5FKS1"/>
<proteinExistence type="inferred from homology"/>
<dbReference type="InterPro" id="IPR003960">
    <property type="entry name" value="ATPase_AAA_CS"/>
</dbReference>
<dbReference type="SMART" id="SM00382">
    <property type="entry name" value="AAA"/>
    <property type="match status" value="2"/>
</dbReference>
<dbReference type="SMART" id="SM01073">
    <property type="entry name" value="CDC48_N"/>
    <property type="match status" value="1"/>
</dbReference>
<evidence type="ECO:0000256" key="4">
    <source>
        <dbReference type="ARBA" id="ARBA00019912"/>
    </source>
</evidence>
<dbReference type="InterPro" id="IPR039812">
    <property type="entry name" value="Vesicle-fus_ATPase"/>
</dbReference>
<dbReference type="GO" id="GO:0046872">
    <property type="term" value="F:metal ion binding"/>
    <property type="evidence" value="ECO:0007669"/>
    <property type="project" value="UniProtKB-UniRule"/>
</dbReference>
<accession>A0A8C5FKS1</accession>
<protein>
    <recommendedName>
        <fullName evidence="4 12">Vesicle-fusing ATPase</fullName>
        <ecNumber evidence="3 12">3.6.4.6</ecNumber>
    </recommendedName>
</protein>
<comment type="function">
    <text evidence="12">Required for vesicle-mediated transport. Catalyzes the fusion of transport vesicles within the Golgi cisternae. Is also required for transport from the endoplasmic reticulum to the Golgi stack. Seems to function as a fusion protein required for the delivery of cargo proteins to all compartments of the Golgi stack independent of vesicle origin.</text>
</comment>
<dbReference type="Pfam" id="PF00004">
    <property type="entry name" value="AAA"/>
    <property type="match status" value="2"/>
</dbReference>
<evidence type="ECO:0000313" key="17">
    <source>
        <dbReference type="Proteomes" id="UP000694546"/>
    </source>
</evidence>
<dbReference type="CDD" id="cd19504">
    <property type="entry name" value="RecA-like_NSF-SEC18_r1-like"/>
    <property type="match status" value="1"/>
</dbReference>
<comment type="catalytic activity">
    <reaction evidence="11 12">
        <text>ATP + H2O = ADP + phosphate + H(+)</text>
        <dbReference type="Rhea" id="RHEA:13065"/>
        <dbReference type="ChEBI" id="CHEBI:15377"/>
        <dbReference type="ChEBI" id="CHEBI:15378"/>
        <dbReference type="ChEBI" id="CHEBI:30616"/>
        <dbReference type="ChEBI" id="CHEBI:43474"/>
        <dbReference type="ChEBI" id="CHEBI:456216"/>
        <dbReference type="EC" id="3.6.4.6"/>
    </reaction>
</comment>
<evidence type="ECO:0000256" key="7">
    <source>
        <dbReference type="ARBA" id="ARBA00022741"/>
    </source>
</evidence>
<feature type="domain" description="CDC48 N-terminal subdomain" evidence="15">
    <location>
        <begin position="2"/>
        <end position="82"/>
    </location>
</feature>
<evidence type="ECO:0000256" key="10">
    <source>
        <dbReference type="ARBA" id="ARBA00046527"/>
    </source>
</evidence>
<dbReference type="InterPro" id="IPR004201">
    <property type="entry name" value="Cdc48_dom2"/>
</dbReference>
<dbReference type="GO" id="GO:0005795">
    <property type="term" value="C:Golgi stack"/>
    <property type="evidence" value="ECO:0007669"/>
    <property type="project" value="TreeGrafter"/>
</dbReference>
<reference evidence="16" key="1">
    <citation type="submission" date="2025-08" db="UniProtKB">
        <authorList>
            <consortium name="Ensembl"/>
        </authorList>
    </citation>
    <scope>IDENTIFICATION</scope>
</reference>
<dbReference type="InterPro" id="IPR003959">
    <property type="entry name" value="ATPase_AAA_core"/>
</dbReference>